<keyword evidence="1" id="KW-0808">Transferase</keyword>
<dbReference type="InterPro" id="IPR011009">
    <property type="entry name" value="Kinase-like_dom_sf"/>
</dbReference>
<dbReference type="RefSeq" id="WP_144260594.1">
    <property type="nucleotide sequence ID" value="NZ_QMDX01000001.1"/>
</dbReference>
<dbReference type="PANTHER" id="PTHR21310:SF15">
    <property type="entry name" value="AMINOGLYCOSIDE PHOSPHOTRANSFERASE DOMAIN-CONTAINING PROTEIN"/>
    <property type="match status" value="1"/>
</dbReference>
<gene>
    <name evidence="1" type="ORF">DP107_02765</name>
</gene>
<dbReference type="InterPro" id="IPR051678">
    <property type="entry name" value="AGP_Transferase"/>
</dbReference>
<dbReference type="InParanoid" id="A0A554NFC9"/>
<protein>
    <submittedName>
        <fullName evidence="1">Phosphotransferase</fullName>
    </submittedName>
</protein>
<accession>A0A554NFC9</accession>
<dbReference type="PANTHER" id="PTHR21310">
    <property type="entry name" value="AMINOGLYCOSIDE PHOSPHOTRANSFERASE-RELATED-RELATED"/>
    <property type="match status" value="1"/>
</dbReference>
<dbReference type="SUPFAM" id="SSF56112">
    <property type="entry name" value="Protein kinase-like (PK-like)"/>
    <property type="match status" value="1"/>
</dbReference>
<comment type="caution">
    <text evidence="1">The sequence shown here is derived from an EMBL/GenBank/DDBJ whole genome shotgun (WGS) entry which is preliminary data.</text>
</comment>
<dbReference type="AlphaFoldDB" id="A0A554NFC9"/>
<name>A0A554NFC9_9EURY</name>
<keyword evidence="2" id="KW-1185">Reference proteome</keyword>
<dbReference type="Gene3D" id="3.90.1200.10">
    <property type="match status" value="1"/>
</dbReference>
<organism evidence="1 2">
    <name type="scientific">Haloglomus irregulare</name>
    <dbReference type="NCBI Taxonomy" id="2234134"/>
    <lineage>
        <taxon>Archaea</taxon>
        <taxon>Methanobacteriati</taxon>
        <taxon>Methanobacteriota</taxon>
        <taxon>Stenosarchaea group</taxon>
        <taxon>Halobacteria</taxon>
        <taxon>Halobacteriales</taxon>
        <taxon>Natronomonadaceae</taxon>
        <taxon>Haloglomus</taxon>
    </lineage>
</organism>
<dbReference type="Proteomes" id="UP000319894">
    <property type="component" value="Unassembled WGS sequence"/>
</dbReference>
<dbReference type="OrthoDB" id="350437at2157"/>
<sequence length="326" mass="35215">MQQGVEAVVTAVCERVLEATPAAVTAPATGNSKRTALVGLRDGREVVVQYRARERPLDAEVAVTRAVAGRTDLPAAPVLAAGTLTDPPVSYFVTRRVPGDDLHERFAGLPAADRERLARTLGRHLAAVHEAFAFDAPGRVAARGDDLVVPGPRPAEAFYREYLDRALADWPGSLRDLEPRVEAVLADRLGGLPADDIRLFPWDYRPGNVIVRDAEGGPEVAAVLDWGEPLAAPAGLSAAKAEFTLADWYVRVDADVRALREAYRAGYREVRPFPEAGFGAFRLLGIADSAADSRGEVTRPRYPVVDAEAAVAFHRDRIEAALDRLD</sequence>
<proteinExistence type="predicted"/>
<dbReference type="EMBL" id="QMDX01000001">
    <property type="protein sequence ID" value="TSD16112.1"/>
    <property type="molecule type" value="Genomic_DNA"/>
</dbReference>
<evidence type="ECO:0000313" key="2">
    <source>
        <dbReference type="Proteomes" id="UP000319894"/>
    </source>
</evidence>
<evidence type="ECO:0000313" key="1">
    <source>
        <dbReference type="EMBL" id="TSD16112.1"/>
    </source>
</evidence>
<dbReference type="GO" id="GO:0016740">
    <property type="term" value="F:transferase activity"/>
    <property type="evidence" value="ECO:0007669"/>
    <property type="project" value="UniProtKB-KW"/>
</dbReference>
<reference evidence="1 2" key="1">
    <citation type="submission" date="2018-06" db="EMBL/GenBank/DDBJ databases">
        <title>Natronomonas sp. F16-60 a new haloarchaeon isolated from a solar saltern of Isla Cristina, Huelva, Spain.</title>
        <authorList>
            <person name="Duran-Viseras A."/>
            <person name="Sanchez-Porro C."/>
            <person name="Ventosa A."/>
        </authorList>
    </citation>
    <scope>NUCLEOTIDE SEQUENCE [LARGE SCALE GENOMIC DNA]</scope>
    <source>
        <strain evidence="1 2">F16-60</strain>
    </source>
</reference>